<gene>
    <name evidence="1" type="ORF">NS115_09060</name>
</gene>
<organism evidence="1 2">
    <name type="scientific">Paenibacillus jamilae</name>
    <dbReference type="NCBI Taxonomy" id="114136"/>
    <lineage>
        <taxon>Bacteria</taxon>
        <taxon>Bacillati</taxon>
        <taxon>Bacillota</taxon>
        <taxon>Bacilli</taxon>
        <taxon>Bacillales</taxon>
        <taxon>Paenibacillaceae</taxon>
        <taxon>Paenibacillus</taxon>
    </lineage>
</organism>
<evidence type="ECO:0000313" key="1">
    <source>
        <dbReference type="EMBL" id="KTS83037.1"/>
    </source>
</evidence>
<keyword evidence="2" id="KW-1185">Reference proteome</keyword>
<reference evidence="1 2" key="1">
    <citation type="journal article" date="2016" name="Front. Microbiol.">
        <title>Genomic Resource of Rice Seed Associated Bacteria.</title>
        <authorList>
            <person name="Midha S."/>
            <person name="Bansal K."/>
            <person name="Sharma S."/>
            <person name="Kumar N."/>
            <person name="Patil P.P."/>
            <person name="Chaudhry V."/>
            <person name="Patil P.B."/>
        </authorList>
    </citation>
    <scope>NUCLEOTIDE SEQUENCE [LARGE SCALE GENOMIC DNA]</scope>
    <source>
        <strain evidence="1 2">NS115</strain>
    </source>
</reference>
<comment type="caution">
    <text evidence="1">The sequence shown here is derived from an EMBL/GenBank/DDBJ whole genome shotgun (WGS) entry which is preliminary data.</text>
</comment>
<name>A0ACC4ZXY0_9BACL</name>
<evidence type="ECO:0000313" key="2">
    <source>
        <dbReference type="Proteomes" id="UP000074866"/>
    </source>
</evidence>
<sequence>MTIRKKLLLFIPLLVVFANIIAYFVFQSGKVVQQSYDEMLGRILLIEQTSESAEGNLNLLYAYLLNPTGNKGVQGLTEYQLKQLKGRIQEVSDSTDPSFAEEDYMNLLATFLEQKQAAVLDAKAQDPQSAFEHYIEAEKTVSYIHEEGQRLIDAELAYYRPIIENIRNKNEQMNRLGVALFGMNALMGVLLAIWISRSITGPVGRLVRLAKRIATGDLNIEPQPQPRRDDELGVLADAISQMSADLSILIEKDKQSLEMRRLVKELELLALQNQINPHFLFNTLNVLSKLAILEGAEKTSDLIVSLSNLLRYSLQKLDKPVTLQEELDHISEYVTIQQARFRDRIRFDPHFDASVLQQQIPALTIQPFIENAFLHGVADMENGAIITLTLSRTDEDVQIEISDNGKGMTEETRLSVLRLEGGAESSSSTGLGMQNVFRRLQLFYEKEGMVEIRSHTGLGTTITIRIPVKKESEQTNVSVVDRG</sequence>
<dbReference type="Proteomes" id="UP000074866">
    <property type="component" value="Unassembled WGS sequence"/>
</dbReference>
<accession>A0ACC4ZXY0</accession>
<protein>
    <submittedName>
        <fullName evidence="1">Membrane protein</fullName>
    </submittedName>
</protein>
<proteinExistence type="predicted"/>
<dbReference type="EMBL" id="LDRX01000036">
    <property type="protein sequence ID" value="KTS83037.1"/>
    <property type="molecule type" value="Genomic_DNA"/>
</dbReference>